<keyword evidence="1" id="KW-0677">Repeat</keyword>
<dbReference type="AlphaFoldDB" id="A0A812XVG3"/>
<protein>
    <submittedName>
        <fullName evidence="5">Sti1 protein</fullName>
    </submittedName>
</protein>
<dbReference type="InterPro" id="IPR011990">
    <property type="entry name" value="TPR-like_helical_dom_sf"/>
</dbReference>
<feature type="compositionally biased region" description="Polar residues" evidence="3">
    <location>
        <begin position="301"/>
        <end position="316"/>
    </location>
</feature>
<evidence type="ECO:0000256" key="3">
    <source>
        <dbReference type="SAM" id="MobiDB-lite"/>
    </source>
</evidence>
<dbReference type="GO" id="GO:0051879">
    <property type="term" value="F:Hsp90 protein binding"/>
    <property type="evidence" value="ECO:0007669"/>
    <property type="project" value="TreeGrafter"/>
</dbReference>
<dbReference type="SMART" id="SM00028">
    <property type="entry name" value="TPR"/>
    <property type="match status" value="3"/>
</dbReference>
<dbReference type="Pfam" id="PF00226">
    <property type="entry name" value="DnaJ"/>
    <property type="match status" value="1"/>
</dbReference>
<dbReference type="Gene3D" id="1.25.40.10">
    <property type="entry name" value="Tetratricopeptide repeat domain"/>
    <property type="match status" value="1"/>
</dbReference>
<proteinExistence type="predicted"/>
<dbReference type="EMBL" id="CAJNIZ010047082">
    <property type="protein sequence ID" value="CAE7761906.1"/>
    <property type="molecule type" value="Genomic_DNA"/>
</dbReference>
<evidence type="ECO:0000313" key="5">
    <source>
        <dbReference type="EMBL" id="CAE7761906.1"/>
    </source>
</evidence>
<accession>A0A812XVG3</accession>
<organism evidence="5 6">
    <name type="scientific">Symbiodinium pilosum</name>
    <name type="common">Dinoflagellate</name>
    <dbReference type="NCBI Taxonomy" id="2952"/>
    <lineage>
        <taxon>Eukaryota</taxon>
        <taxon>Sar</taxon>
        <taxon>Alveolata</taxon>
        <taxon>Dinophyceae</taxon>
        <taxon>Suessiales</taxon>
        <taxon>Symbiodiniaceae</taxon>
        <taxon>Symbiodinium</taxon>
    </lineage>
</organism>
<keyword evidence="6" id="KW-1185">Reference proteome</keyword>
<sequence length="400" mass="44003">MAQTPDFVDHYAVLGCSPKSSHAELKRAYHEQLREYHPDKRPNSKEGRGKKITASLNQAWEILQDEQRREQYDRIWQSRMEEPVSAADECRRSGNELYRAACLLAQKHSDAHENGMTFGVGEGLDWAKQALEKYQAAIEAYSQGLEAAPGDHRLYNNRALCFAALKMWGRCQEDAKEVIRLKPDFKKGWFLLAKALWKEGRLADAKKELDAGLQIVPDCADLLDLQAEIQNSLAELSGGQHLPSILMRRGSVSRNVSPVGTPPPSSSSVRVQPPPPIHKPMPPRRQACTSPTPPGDASGLGRSQSLRCFNERQASGSRIPGAKSSSLSPLKHRRLRPDLGDTLASSGLEATARFGDSTADFGEKIKLFANHTSGLSGVHNGSRTLWELAQLAGIRKSGAA</sequence>
<evidence type="ECO:0000256" key="2">
    <source>
        <dbReference type="ARBA" id="ARBA00022803"/>
    </source>
</evidence>
<reference evidence="5" key="1">
    <citation type="submission" date="2021-02" db="EMBL/GenBank/DDBJ databases">
        <authorList>
            <person name="Dougan E. K."/>
            <person name="Rhodes N."/>
            <person name="Thang M."/>
            <person name="Chan C."/>
        </authorList>
    </citation>
    <scope>NUCLEOTIDE SEQUENCE</scope>
</reference>
<dbReference type="CDD" id="cd06257">
    <property type="entry name" value="DnaJ"/>
    <property type="match status" value="1"/>
</dbReference>
<dbReference type="PRINTS" id="PR00625">
    <property type="entry name" value="JDOMAIN"/>
</dbReference>
<keyword evidence="2" id="KW-0802">TPR repeat</keyword>
<dbReference type="Gene3D" id="1.10.287.110">
    <property type="entry name" value="DnaJ domain"/>
    <property type="match status" value="1"/>
</dbReference>
<feature type="domain" description="J" evidence="4">
    <location>
        <begin position="9"/>
        <end position="76"/>
    </location>
</feature>
<dbReference type="SUPFAM" id="SSF46565">
    <property type="entry name" value="Chaperone J-domain"/>
    <property type="match status" value="1"/>
</dbReference>
<dbReference type="PANTHER" id="PTHR22904">
    <property type="entry name" value="TPR REPEAT CONTAINING PROTEIN"/>
    <property type="match status" value="1"/>
</dbReference>
<gene>
    <name evidence="5" type="primary">sti1</name>
    <name evidence="5" type="ORF">SPIL2461_LOCUS22248</name>
</gene>
<dbReference type="SMART" id="SM00271">
    <property type="entry name" value="DnaJ"/>
    <property type="match status" value="1"/>
</dbReference>
<evidence type="ECO:0000259" key="4">
    <source>
        <dbReference type="PROSITE" id="PS50076"/>
    </source>
</evidence>
<dbReference type="SUPFAM" id="SSF48452">
    <property type="entry name" value="TPR-like"/>
    <property type="match status" value="1"/>
</dbReference>
<dbReference type="OrthoDB" id="273087at2759"/>
<evidence type="ECO:0000256" key="1">
    <source>
        <dbReference type="ARBA" id="ARBA00022737"/>
    </source>
</evidence>
<feature type="region of interest" description="Disordered" evidence="3">
    <location>
        <begin position="253"/>
        <end position="335"/>
    </location>
</feature>
<dbReference type="PROSITE" id="PS50076">
    <property type="entry name" value="DNAJ_2"/>
    <property type="match status" value="1"/>
</dbReference>
<dbReference type="InterPro" id="IPR036869">
    <property type="entry name" value="J_dom_sf"/>
</dbReference>
<dbReference type="InterPro" id="IPR001623">
    <property type="entry name" value="DnaJ_domain"/>
</dbReference>
<dbReference type="InterPro" id="IPR019734">
    <property type="entry name" value="TPR_rpt"/>
</dbReference>
<dbReference type="PANTHER" id="PTHR22904:SF523">
    <property type="entry name" value="STRESS-INDUCED-PHOSPHOPROTEIN 1"/>
    <property type="match status" value="1"/>
</dbReference>
<name>A0A812XVG3_SYMPI</name>
<comment type="caution">
    <text evidence="5">The sequence shown here is derived from an EMBL/GenBank/DDBJ whole genome shotgun (WGS) entry which is preliminary data.</text>
</comment>
<evidence type="ECO:0000313" key="6">
    <source>
        <dbReference type="Proteomes" id="UP000649617"/>
    </source>
</evidence>
<dbReference type="Proteomes" id="UP000649617">
    <property type="component" value="Unassembled WGS sequence"/>
</dbReference>
<dbReference type="Pfam" id="PF14559">
    <property type="entry name" value="TPR_19"/>
    <property type="match status" value="1"/>
</dbReference>